<feature type="signal peptide" evidence="1">
    <location>
        <begin position="1"/>
        <end position="28"/>
    </location>
</feature>
<comment type="caution">
    <text evidence="2">The sequence shown here is derived from an EMBL/GenBank/DDBJ whole genome shotgun (WGS) entry which is preliminary data.</text>
</comment>
<dbReference type="AlphaFoldDB" id="A0A917LVI1"/>
<reference evidence="2" key="1">
    <citation type="journal article" date="2014" name="Int. J. Syst. Evol. Microbiol.">
        <title>Complete genome sequence of Corynebacterium casei LMG S-19264T (=DSM 44701T), isolated from a smear-ripened cheese.</title>
        <authorList>
            <consortium name="US DOE Joint Genome Institute (JGI-PGF)"/>
            <person name="Walter F."/>
            <person name="Albersmeier A."/>
            <person name="Kalinowski J."/>
            <person name="Ruckert C."/>
        </authorList>
    </citation>
    <scope>NUCLEOTIDE SEQUENCE</scope>
    <source>
        <strain evidence="2">CGMCC 1.12751</strain>
    </source>
</reference>
<evidence type="ECO:0000256" key="1">
    <source>
        <dbReference type="SAM" id="SignalP"/>
    </source>
</evidence>
<evidence type="ECO:0000313" key="2">
    <source>
        <dbReference type="EMBL" id="GGG59279.1"/>
    </source>
</evidence>
<evidence type="ECO:0008006" key="4">
    <source>
        <dbReference type="Google" id="ProtNLM"/>
    </source>
</evidence>
<gene>
    <name evidence="2" type="ORF">GCM10010976_32540</name>
</gene>
<evidence type="ECO:0000313" key="3">
    <source>
        <dbReference type="Proteomes" id="UP000625976"/>
    </source>
</evidence>
<sequence>MREIKVIMKNILLKISVIVLVLSFSACSSDDNEMSENESSTIQGVWGLTKVTLETPIDVNNDGVFSDVLFEAPGFLAHSNIEILDDSNGTIFFSEEITYNTRMEDGNLIMMVSSSTRDERDFDPITYTLSGGIGAISLDNVESSFLINGNTLLLTIENGFIAKDMDTNVVTINQNITYTFIRS</sequence>
<keyword evidence="3" id="KW-1185">Reference proteome</keyword>
<dbReference type="PROSITE" id="PS51257">
    <property type="entry name" value="PROKAR_LIPOPROTEIN"/>
    <property type="match status" value="1"/>
</dbReference>
<reference evidence="2" key="2">
    <citation type="submission" date="2020-09" db="EMBL/GenBank/DDBJ databases">
        <authorList>
            <person name="Sun Q."/>
            <person name="Zhou Y."/>
        </authorList>
    </citation>
    <scope>NUCLEOTIDE SEQUENCE</scope>
    <source>
        <strain evidence="2">CGMCC 1.12751</strain>
    </source>
</reference>
<feature type="chain" id="PRO_5037771637" description="Lipocalin-like domain-containing protein" evidence="1">
    <location>
        <begin position="29"/>
        <end position="183"/>
    </location>
</feature>
<dbReference type="Proteomes" id="UP000625976">
    <property type="component" value="Unassembled WGS sequence"/>
</dbReference>
<dbReference type="EMBL" id="BMFQ01000004">
    <property type="protein sequence ID" value="GGG59279.1"/>
    <property type="molecule type" value="Genomic_DNA"/>
</dbReference>
<proteinExistence type="predicted"/>
<protein>
    <recommendedName>
        <fullName evidence="4">Lipocalin-like domain-containing protein</fullName>
    </recommendedName>
</protein>
<organism evidence="2 3">
    <name type="scientific">Bizionia arctica</name>
    <dbReference type="NCBI Taxonomy" id="1495645"/>
    <lineage>
        <taxon>Bacteria</taxon>
        <taxon>Pseudomonadati</taxon>
        <taxon>Bacteroidota</taxon>
        <taxon>Flavobacteriia</taxon>
        <taxon>Flavobacteriales</taxon>
        <taxon>Flavobacteriaceae</taxon>
        <taxon>Bizionia</taxon>
    </lineage>
</organism>
<accession>A0A917LVI1</accession>
<keyword evidence="1" id="KW-0732">Signal</keyword>
<name>A0A917LVI1_9FLAO</name>